<evidence type="ECO:0000256" key="2">
    <source>
        <dbReference type="ARBA" id="ARBA00022597"/>
    </source>
</evidence>
<reference evidence="7 8" key="1">
    <citation type="journal article" date="2015" name="Genome Biol. Evol.">
        <title>The genome of winter moth (Operophtera brumata) provides a genomic perspective on sexual dimorphism and phenology.</title>
        <authorList>
            <person name="Derks M.F."/>
            <person name="Smit S."/>
            <person name="Salis L."/>
            <person name="Schijlen E."/>
            <person name="Bossers A."/>
            <person name="Mateman C."/>
            <person name="Pijl A.S."/>
            <person name="de Ridder D."/>
            <person name="Groenen M.A."/>
            <person name="Visser M.E."/>
            <person name="Megens H.J."/>
        </authorList>
    </citation>
    <scope>NUCLEOTIDE SEQUENCE [LARGE SCALE GENOMIC DNA]</scope>
    <source>
        <strain evidence="7">WM2013NL</strain>
        <tissue evidence="7">Head and thorax</tissue>
    </source>
</reference>
<evidence type="ECO:0000256" key="5">
    <source>
        <dbReference type="ARBA" id="ARBA00023136"/>
    </source>
</evidence>
<feature type="transmembrane region" description="Helical" evidence="6">
    <location>
        <begin position="83"/>
        <end position="107"/>
    </location>
</feature>
<sequence length="341" mass="38747">MKKLFPDKEAFIVFALYIILFVFQGVFITASKTESGGYEYNTTLVVFLSELLKLVISAVLYTYRRKENNPHLFRALFVNRKLLYYYFIPSLLYCFYNNLAFINLSHYDPTSYYILLQFRVFLFKKNLRPIQWVSLGILTLGCMIKNFDAAATRSAGDTDIWSQIFNIYFLSINFQNFCSCLAGTYNEYLLKTKGSNVDIFLQNVFMYLDSVLCNLIMLAAKGEVTSMVDDLASIGDTFVILITVNSAIVGIVTSFFLKNLNSILKTYASALELIITAVVCYILFHILITVHTIISICLVSIAVAMYFKNPVHNVSKSEAESKDKNILNPKSNGVLEVITSK</sequence>
<gene>
    <name evidence="7" type="ORF">OBRU01_18452</name>
</gene>
<feature type="transmembrane region" description="Helical" evidence="6">
    <location>
        <begin position="42"/>
        <end position="63"/>
    </location>
</feature>
<dbReference type="GO" id="GO:0015165">
    <property type="term" value="F:pyrimidine nucleotide-sugar transmembrane transporter activity"/>
    <property type="evidence" value="ECO:0007669"/>
    <property type="project" value="InterPro"/>
</dbReference>
<dbReference type="GO" id="GO:0000139">
    <property type="term" value="C:Golgi membrane"/>
    <property type="evidence" value="ECO:0007669"/>
    <property type="project" value="InterPro"/>
</dbReference>
<evidence type="ECO:0000256" key="4">
    <source>
        <dbReference type="ARBA" id="ARBA00022989"/>
    </source>
</evidence>
<protein>
    <submittedName>
        <fullName evidence="7">CMP-sialic acid transporter</fullName>
    </submittedName>
</protein>
<evidence type="ECO:0000256" key="1">
    <source>
        <dbReference type="ARBA" id="ARBA00004141"/>
    </source>
</evidence>
<keyword evidence="2" id="KW-0813">Transport</keyword>
<evidence type="ECO:0000313" key="8">
    <source>
        <dbReference type="Proteomes" id="UP000037510"/>
    </source>
</evidence>
<feature type="transmembrane region" description="Helical" evidence="6">
    <location>
        <begin position="199"/>
        <end position="218"/>
    </location>
</feature>
<keyword evidence="5 6" id="KW-0472">Membrane</keyword>
<keyword evidence="3 6" id="KW-0812">Transmembrane</keyword>
<comment type="caution">
    <text evidence="7">The sequence shown here is derived from an EMBL/GenBank/DDBJ whole genome shotgun (WGS) entry which is preliminary data.</text>
</comment>
<feature type="transmembrane region" description="Helical" evidence="6">
    <location>
        <begin position="290"/>
        <end position="307"/>
    </location>
</feature>
<evidence type="ECO:0000313" key="7">
    <source>
        <dbReference type="EMBL" id="KOB66435.1"/>
    </source>
</evidence>
<feature type="transmembrane region" description="Helical" evidence="6">
    <location>
        <begin position="12"/>
        <end position="30"/>
    </location>
</feature>
<organism evidence="7 8">
    <name type="scientific">Operophtera brumata</name>
    <name type="common">Winter moth</name>
    <name type="synonym">Phalaena brumata</name>
    <dbReference type="NCBI Taxonomy" id="104452"/>
    <lineage>
        <taxon>Eukaryota</taxon>
        <taxon>Metazoa</taxon>
        <taxon>Ecdysozoa</taxon>
        <taxon>Arthropoda</taxon>
        <taxon>Hexapoda</taxon>
        <taxon>Insecta</taxon>
        <taxon>Pterygota</taxon>
        <taxon>Neoptera</taxon>
        <taxon>Endopterygota</taxon>
        <taxon>Lepidoptera</taxon>
        <taxon>Glossata</taxon>
        <taxon>Ditrysia</taxon>
        <taxon>Geometroidea</taxon>
        <taxon>Geometridae</taxon>
        <taxon>Larentiinae</taxon>
        <taxon>Operophtera</taxon>
    </lineage>
</organism>
<dbReference type="AlphaFoldDB" id="A0A0L7KTJ4"/>
<accession>A0A0L7KTJ4</accession>
<keyword evidence="4 6" id="KW-1133">Transmembrane helix</keyword>
<dbReference type="InterPro" id="IPR007271">
    <property type="entry name" value="Nuc_sug_transpt"/>
</dbReference>
<dbReference type="PANTHER" id="PTHR10231">
    <property type="entry name" value="NUCLEOTIDE-SUGAR TRANSMEMBRANE TRANSPORTER"/>
    <property type="match status" value="1"/>
</dbReference>
<comment type="subcellular location">
    <subcellularLocation>
        <location evidence="1">Membrane</location>
        <topology evidence="1">Multi-pass membrane protein</topology>
    </subcellularLocation>
</comment>
<feature type="transmembrane region" description="Helical" evidence="6">
    <location>
        <begin position="238"/>
        <end position="257"/>
    </location>
</feature>
<proteinExistence type="predicted"/>
<name>A0A0L7KTJ4_OPEBR</name>
<dbReference type="STRING" id="104452.A0A0L7KTJ4"/>
<keyword evidence="8" id="KW-1185">Reference proteome</keyword>
<keyword evidence="2" id="KW-0762">Sugar transport</keyword>
<dbReference type="EMBL" id="JTDY01005957">
    <property type="protein sequence ID" value="KOB66435.1"/>
    <property type="molecule type" value="Genomic_DNA"/>
</dbReference>
<evidence type="ECO:0000256" key="3">
    <source>
        <dbReference type="ARBA" id="ARBA00022692"/>
    </source>
</evidence>
<evidence type="ECO:0000256" key="6">
    <source>
        <dbReference type="SAM" id="Phobius"/>
    </source>
</evidence>
<dbReference type="Proteomes" id="UP000037510">
    <property type="component" value="Unassembled WGS sequence"/>
</dbReference>
<dbReference type="Pfam" id="PF04142">
    <property type="entry name" value="Nuc_sug_transp"/>
    <property type="match status" value="1"/>
</dbReference>